<evidence type="ECO:0000256" key="6">
    <source>
        <dbReference type="ARBA" id="ARBA00022989"/>
    </source>
</evidence>
<dbReference type="Proteomes" id="UP001297600">
    <property type="component" value="Unassembled WGS sequence"/>
</dbReference>
<proteinExistence type="inferred from homology"/>
<dbReference type="PANTHER" id="PTHR30294">
    <property type="entry name" value="MEMBRANE COMPONENT OF ABC TRANSPORTER YHHJ-RELATED"/>
    <property type="match status" value="1"/>
</dbReference>
<feature type="transmembrane region" description="Helical" evidence="8">
    <location>
        <begin position="263"/>
        <end position="285"/>
    </location>
</feature>
<comment type="similarity">
    <text evidence="2">Belongs to the ABC-2 integral membrane protein family.</text>
</comment>
<feature type="transmembrane region" description="Helical" evidence="8">
    <location>
        <begin position="292"/>
        <end position="311"/>
    </location>
</feature>
<evidence type="ECO:0000259" key="9">
    <source>
        <dbReference type="PROSITE" id="PS51012"/>
    </source>
</evidence>
<evidence type="ECO:0000256" key="1">
    <source>
        <dbReference type="ARBA" id="ARBA00004651"/>
    </source>
</evidence>
<name>A0ABS9MQU4_9BURK</name>
<keyword evidence="5 8" id="KW-0812">Transmembrane</keyword>
<evidence type="ECO:0000256" key="5">
    <source>
        <dbReference type="ARBA" id="ARBA00022692"/>
    </source>
</evidence>
<dbReference type="PANTHER" id="PTHR30294:SF44">
    <property type="entry name" value="MULTIDRUG ABC TRANSPORTER PERMEASE YBHR-RELATED"/>
    <property type="match status" value="1"/>
</dbReference>
<accession>A0ABS9MQU4</accession>
<evidence type="ECO:0000256" key="4">
    <source>
        <dbReference type="ARBA" id="ARBA00022475"/>
    </source>
</evidence>
<sequence>MVISPEVRRWLLRVRCLIRKELQVLLKDPKSRAILIIPVFLQALLFGYAANYELSYAPYVLLDECHSKASDDLLARIDSSGIFVRKLTVRSQREMGEAVESGAVALAIRVPSDFASRLSSGRTAPLQIVLDGRNSITSGLAGAYLGSIVSSYAAELSGRTGSVELVRRAWYNTNLDSRWNILVALIATLALIQTQLTAAFTVAREREQGTFDQLLVTPLTPVEILAGKALPPILVGLVQSTLILLVIRFWFEIPFSGSLITLYLGLLAFNLATVGFGLSISALSLSMQQAMLYNFLCLVPTVMLSGFFTPVSNMAPALQYLTYVNPLRFGIDIVKRVYLEGAGLAQVWPDFIPLALIAAFCLPAAGWLFRNKLS</sequence>
<comment type="caution">
    <text evidence="10">The sequence shown here is derived from an EMBL/GenBank/DDBJ whole genome shotgun (WGS) entry which is preliminary data.</text>
</comment>
<evidence type="ECO:0000256" key="8">
    <source>
        <dbReference type="SAM" id="Phobius"/>
    </source>
</evidence>
<keyword evidence="4" id="KW-1003">Cell membrane</keyword>
<feature type="transmembrane region" description="Helical" evidence="8">
    <location>
        <begin position="351"/>
        <end position="369"/>
    </location>
</feature>
<dbReference type="Pfam" id="PF12698">
    <property type="entry name" value="ABC2_membrane_3"/>
    <property type="match status" value="1"/>
</dbReference>
<comment type="subcellular location">
    <subcellularLocation>
        <location evidence="1">Cell membrane</location>
        <topology evidence="1">Multi-pass membrane protein</topology>
    </subcellularLocation>
</comment>
<keyword evidence="7 8" id="KW-0472">Membrane</keyword>
<evidence type="ECO:0000313" key="11">
    <source>
        <dbReference type="Proteomes" id="UP001297600"/>
    </source>
</evidence>
<feature type="transmembrane region" description="Helical" evidence="8">
    <location>
        <begin position="33"/>
        <end position="50"/>
    </location>
</feature>
<dbReference type="InterPro" id="IPR013525">
    <property type="entry name" value="ABC2_TM"/>
</dbReference>
<evidence type="ECO:0000313" key="10">
    <source>
        <dbReference type="EMBL" id="MCG5031000.1"/>
    </source>
</evidence>
<dbReference type="RefSeq" id="WP_237978653.1">
    <property type="nucleotide sequence ID" value="NZ_JAKNCT010000006.1"/>
</dbReference>
<feature type="transmembrane region" description="Helical" evidence="8">
    <location>
        <begin position="233"/>
        <end position="251"/>
    </location>
</feature>
<gene>
    <name evidence="10" type="ORF">MAF45_06005</name>
</gene>
<dbReference type="PROSITE" id="PS51012">
    <property type="entry name" value="ABC_TM2"/>
    <property type="match status" value="1"/>
</dbReference>
<evidence type="ECO:0000256" key="3">
    <source>
        <dbReference type="ARBA" id="ARBA00022448"/>
    </source>
</evidence>
<reference evidence="10 11" key="1">
    <citation type="submission" date="2022-02" db="EMBL/GenBank/DDBJ databases">
        <title>Mesosutterella porci, a novel member of the family Sutterellaceae from pig feces.</title>
        <authorList>
            <person name="Wylensek D."/>
            <person name="Clavel T."/>
        </authorList>
    </citation>
    <scope>NUCLEOTIDE SEQUENCE [LARGE SCALE GENOMIC DNA]</scope>
    <source>
        <strain evidence="11">oilRF-744-wt-GAM-9</strain>
    </source>
</reference>
<dbReference type="EMBL" id="JAKNCT010000006">
    <property type="protein sequence ID" value="MCG5031000.1"/>
    <property type="molecule type" value="Genomic_DNA"/>
</dbReference>
<evidence type="ECO:0000256" key="2">
    <source>
        <dbReference type="ARBA" id="ARBA00007783"/>
    </source>
</evidence>
<dbReference type="InterPro" id="IPR047817">
    <property type="entry name" value="ABC2_TM_bact-type"/>
</dbReference>
<evidence type="ECO:0000256" key="7">
    <source>
        <dbReference type="ARBA" id="ARBA00023136"/>
    </source>
</evidence>
<feature type="transmembrane region" description="Helical" evidence="8">
    <location>
        <begin position="181"/>
        <end position="203"/>
    </location>
</feature>
<dbReference type="InterPro" id="IPR051449">
    <property type="entry name" value="ABC-2_transporter_component"/>
</dbReference>
<dbReference type="Gene3D" id="3.40.1710.10">
    <property type="entry name" value="abc type-2 transporter like domain"/>
    <property type="match status" value="1"/>
</dbReference>
<keyword evidence="11" id="KW-1185">Reference proteome</keyword>
<organism evidence="10 11">
    <name type="scientific">Mesosutterella porci</name>
    <dbReference type="NCBI Taxonomy" id="2915351"/>
    <lineage>
        <taxon>Bacteria</taxon>
        <taxon>Pseudomonadati</taxon>
        <taxon>Pseudomonadota</taxon>
        <taxon>Betaproteobacteria</taxon>
        <taxon>Burkholderiales</taxon>
        <taxon>Sutterellaceae</taxon>
        <taxon>Mesosutterella</taxon>
    </lineage>
</organism>
<keyword evidence="3" id="KW-0813">Transport</keyword>
<keyword evidence="6 8" id="KW-1133">Transmembrane helix</keyword>
<feature type="domain" description="ABC transmembrane type-2" evidence="9">
    <location>
        <begin position="142"/>
        <end position="372"/>
    </location>
</feature>
<protein>
    <submittedName>
        <fullName evidence="10">ABC transporter permease</fullName>
    </submittedName>
</protein>